<dbReference type="InterPro" id="IPR013324">
    <property type="entry name" value="RNA_pol_sigma_r3/r4-like"/>
</dbReference>
<organism evidence="2 3">
    <name type="scientific">Sphingobium fuliginis ATCC 27551</name>
    <dbReference type="NCBI Taxonomy" id="1208342"/>
    <lineage>
        <taxon>Bacteria</taxon>
        <taxon>Pseudomonadati</taxon>
        <taxon>Pseudomonadota</taxon>
        <taxon>Alphaproteobacteria</taxon>
        <taxon>Sphingomonadales</taxon>
        <taxon>Sphingomonadaceae</taxon>
        <taxon>Sphingobium</taxon>
    </lineage>
</organism>
<gene>
    <name evidence="2" type="ORF">FIL70_06225</name>
</gene>
<dbReference type="Pfam" id="PF08281">
    <property type="entry name" value="Sigma70_r4_2"/>
    <property type="match status" value="1"/>
</dbReference>
<reference evidence="2 3" key="1">
    <citation type="submission" date="2019-06" db="EMBL/GenBank/DDBJ databases">
        <title>Genome organization and adaptive potential of archetypical organophosphate degarding Sphingobium fuliginis ATCC 27551.</title>
        <authorList>
            <person name="Sarwar A."/>
            <person name="Parthasarathy S."/>
            <person name="Singh C."/>
            <person name="Siddavattam D."/>
        </authorList>
    </citation>
    <scope>NUCLEOTIDE SEQUENCE [LARGE SCALE GENOMIC DNA]</scope>
    <source>
        <strain evidence="2 3">ATCC 27551</strain>
    </source>
</reference>
<dbReference type="EMBL" id="CP041016">
    <property type="protein sequence ID" value="QDC36881.1"/>
    <property type="molecule type" value="Genomic_DNA"/>
</dbReference>
<dbReference type="Proteomes" id="UP000311469">
    <property type="component" value="Chromosome cSF1"/>
</dbReference>
<proteinExistence type="predicted"/>
<evidence type="ECO:0000313" key="3">
    <source>
        <dbReference type="Proteomes" id="UP000311469"/>
    </source>
</evidence>
<name>A0A5B8CJH9_SPHSA</name>
<dbReference type="Gene3D" id="1.10.10.10">
    <property type="entry name" value="Winged helix-like DNA-binding domain superfamily/Winged helix DNA-binding domain"/>
    <property type="match status" value="1"/>
</dbReference>
<sequence length="146" mass="16350">MNIWVSNPFRIAIAVIQARREQRAFAVLERMREYLRSTDENMSPSFPVLLAVDNGRASVGQSGRCCALAESVPEPLASGSRPPTSFPLAALSSMPPLTRCILVLRVRHHMPAEEISRRFTISRRQVRQHLRSAIAQIANCSDRIGR</sequence>
<dbReference type="GO" id="GO:0006352">
    <property type="term" value="P:DNA-templated transcription initiation"/>
    <property type="evidence" value="ECO:0007669"/>
    <property type="project" value="InterPro"/>
</dbReference>
<evidence type="ECO:0000259" key="1">
    <source>
        <dbReference type="Pfam" id="PF08281"/>
    </source>
</evidence>
<feature type="domain" description="RNA polymerase sigma factor 70 region 4 type 2" evidence="1">
    <location>
        <begin position="89"/>
        <end position="135"/>
    </location>
</feature>
<accession>A0A5B8CJH9</accession>
<dbReference type="KEGG" id="sufl:FIL70_06225"/>
<dbReference type="InterPro" id="IPR036388">
    <property type="entry name" value="WH-like_DNA-bd_sf"/>
</dbReference>
<dbReference type="GO" id="GO:0016987">
    <property type="term" value="F:sigma factor activity"/>
    <property type="evidence" value="ECO:0007669"/>
    <property type="project" value="InterPro"/>
</dbReference>
<protein>
    <submittedName>
        <fullName evidence="2">Sigma-70 family RNA polymerase sigma factor</fullName>
    </submittedName>
</protein>
<evidence type="ECO:0000313" key="2">
    <source>
        <dbReference type="EMBL" id="QDC36881.1"/>
    </source>
</evidence>
<dbReference type="AlphaFoldDB" id="A0A5B8CJH9"/>
<dbReference type="SUPFAM" id="SSF88659">
    <property type="entry name" value="Sigma3 and sigma4 domains of RNA polymerase sigma factors"/>
    <property type="match status" value="1"/>
</dbReference>
<dbReference type="GO" id="GO:0003677">
    <property type="term" value="F:DNA binding"/>
    <property type="evidence" value="ECO:0007669"/>
    <property type="project" value="InterPro"/>
</dbReference>
<dbReference type="InterPro" id="IPR013249">
    <property type="entry name" value="RNA_pol_sigma70_r4_t2"/>
</dbReference>